<evidence type="ECO:0000256" key="9">
    <source>
        <dbReference type="SAM" id="Phobius"/>
    </source>
</evidence>
<dbReference type="PANTHER" id="PTHR33281">
    <property type="entry name" value="UPF0187 PROTEIN YNEE"/>
    <property type="match status" value="1"/>
</dbReference>
<dbReference type="GO" id="GO:0005886">
    <property type="term" value="C:plasma membrane"/>
    <property type="evidence" value="ECO:0007669"/>
    <property type="project" value="UniProtKB-SubCell"/>
</dbReference>
<keyword evidence="4 9" id="KW-0812">Transmembrane</keyword>
<gene>
    <name evidence="10" type="ORF">M421DRAFT_423974</name>
</gene>
<feature type="transmembrane region" description="Helical" evidence="9">
    <location>
        <begin position="352"/>
        <end position="371"/>
    </location>
</feature>
<dbReference type="InterPro" id="IPR044669">
    <property type="entry name" value="YneE/VCCN1/2-like"/>
</dbReference>
<dbReference type="AlphaFoldDB" id="A0A6A5RD90"/>
<feature type="compositionally biased region" description="Polar residues" evidence="8">
    <location>
        <begin position="473"/>
        <end position="484"/>
    </location>
</feature>
<dbReference type="GeneID" id="54351281"/>
<evidence type="ECO:0000256" key="7">
    <source>
        <dbReference type="ARBA" id="ARBA00023136"/>
    </source>
</evidence>
<feature type="transmembrane region" description="Helical" evidence="9">
    <location>
        <begin position="118"/>
        <end position="136"/>
    </location>
</feature>
<evidence type="ECO:0000256" key="8">
    <source>
        <dbReference type="SAM" id="MobiDB-lite"/>
    </source>
</evidence>
<evidence type="ECO:0000313" key="10">
    <source>
        <dbReference type="EMBL" id="KAF1925188.1"/>
    </source>
</evidence>
<evidence type="ECO:0000313" key="11">
    <source>
        <dbReference type="Proteomes" id="UP000800082"/>
    </source>
</evidence>
<feature type="compositionally biased region" description="Polar residues" evidence="8">
    <location>
        <begin position="1"/>
        <end position="10"/>
    </location>
</feature>
<keyword evidence="6" id="KW-0406">Ion transport</keyword>
<keyword evidence="5 9" id="KW-1133">Transmembrane helix</keyword>
<dbReference type="Proteomes" id="UP000800082">
    <property type="component" value="Unassembled WGS sequence"/>
</dbReference>
<feature type="region of interest" description="Disordered" evidence="8">
    <location>
        <begin position="1"/>
        <end position="43"/>
    </location>
</feature>
<dbReference type="RefSeq" id="XP_033445440.1">
    <property type="nucleotide sequence ID" value="XM_033593613.1"/>
</dbReference>
<reference evidence="10" key="1">
    <citation type="journal article" date="2020" name="Stud. Mycol.">
        <title>101 Dothideomycetes genomes: a test case for predicting lifestyles and emergence of pathogens.</title>
        <authorList>
            <person name="Haridas S."/>
            <person name="Albert R."/>
            <person name="Binder M."/>
            <person name="Bloem J."/>
            <person name="Labutti K."/>
            <person name="Salamov A."/>
            <person name="Andreopoulos B."/>
            <person name="Baker S."/>
            <person name="Barry K."/>
            <person name="Bills G."/>
            <person name="Bluhm B."/>
            <person name="Cannon C."/>
            <person name="Castanera R."/>
            <person name="Culley D."/>
            <person name="Daum C."/>
            <person name="Ezra D."/>
            <person name="Gonzalez J."/>
            <person name="Henrissat B."/>
            <person name="Kuo A."/>
            <person name="Liang C."/>
            <person name="Lipzen A."/>
            <person name="Lutzoni F."/>
            <person name="Magnuson J."/>
            <person name="Mondo S."/>
            <person name="Nolan M."/>
            <person name="Ohm R."/>
            <person name="Pangilinan J."/>
            <person name="Park H.-J."/>
            <person name="Ramirez L."/>
            <person name="Alfaro M."/>
            <person name="Sun H."/>
            <person name="Tritt A."/>
            <person name="Yoshinaga Y."/>
            <person name="Zwiers L.-H."/>
            <person name="Turgeon B."/>
            <person name="Goodwin S."/>
            <person name="Spatafora J."/>
            <person name="Crous P."/>
            <person name="Grigoriev I."/>
        </authorList>
    </citation>
    <scope>NUCLEOTIDE SEQUENCE</scope>
    <source>
        <strain evidence="10">CBS 183.55</strain>
    </source>
</reference>
<dbReference type="Pfam" id="PF25539">
    <property type="entry name" value="Bestrophin_2"/>
    <property type="match status" value="1"/>
</dbReference>
<accession>A0A6A5RD90</accession>
<dbReference type="EMBL" id="ML978986">
    <property type="protein sequence ID" value="KAF1925188.1"/>
    <property type="molecule type" value="Genomic_DNA"/>
</dbReference>
<evidence type="ECO:0000256" key="4">
    <source>
        <dbReference type="ARBA" id="ARBA00022692"/>
    </source>
</evidence>
<keyword evidence="3" id="KW-1003">Cell membrane</keyword>
<evidence type="ECO:0000256" key="5">
    <source>
        <dbReference type="ARBA" id="ARBA00022989"/>
    </source>
</evidence>
<protein>
    <submittedName>
        <fullName evidence="10">UPF0187-domain-containing protein</fullName>
    </submittedName>
</protein>
<evidence type="ECO:0000256" key="6">
    <source>
        <dbReference type="ARBA" id="ARBA00023065"/>
    </source>
</evidence>
<evidence type="ECO:0000256" key="2">
    <source>
        <dbReference type="ARBA" id="ARBA00022448"/>
    </source>
</evidence>
<dbReference type="PANTHER" id="PTHR33281:SF19">
    <property type="entry name" value="VOLTAGE-DEPENDENT ANION CHANNEL-FORMING PROTEIN YNEE"/>
    <property type="match status" value="1"/>
</dbReference>
<feature type="transmembrane region" description="Helical" evidence="9">
    <location>
        <begin position="91"/>
        <end position="112"/>
    </location>
</feature>
<sequence length="484" mass="54266">MAASSVSTGAETLKPSNIEIPTTGSTAAAEDEGPTSPRSWRHRTVTYQPPSRIQTTGSLDAEDYFVGPRDMAKHSKWPFFMRMHGSVLPKMLIPLIVVTLWSTLITCLSKFLHHPLNVSSLLLTVLGFVVGLAISFRTSSAYERYMEGRKYWSQIQLVSQNLARTIWIHTEEREGELGKHDLLAKLTALNLLNAYACAIKHRLRFEPGIDYPDLKERIEYLDTFAKAAEVDIPKAREYSKLKSTGEFLGVTFAESNPRKRIKRSKKPLGNLPLEILNHFSTYVHSIISNETLKIGLYQNQAITGVVALNECLVGLDRVLNTPLPIAYSIAISQITWVYVMVLPFQLFASLEWITIPGTIFAAYIILGLSAIGREIENPFGHDVNDLPLEAFCEELEMDIDCITAQPAPVPAEFMTREGNMPIWPLSYKSFSGWAARSKQDVRDALLTKTKADMQVRRSFAIARTESNDEKASHNVQQLHQDAQA</sequence>
<evidence type="ECO:0000256" key="3">
    <source>
        <dbReference type="ARBA" id="ARBA00022475"/>
    </source>
</evidence>
<feature type="region of interest" description="Disordered" evidence="8">
    <location>
        <begin position="463"/>
        <end position="484"/>
    </location>
</feature>
<feature type="transmembrane region" description="Helical" evidence="9">
    <location>
        <begin position="325"/>
        <end position="346"/>
    </location>
</feature>
<proteinExistence type="predicted"/>
<evidence type="ECO:0000256" key="1">
    <source>
        <dbReference type="ARBA" id="ARBA00004651"/>
    </source>
</evidence>
<name>A0A6A5RD90_9PLEO</name>
<organism evidence="10 11">
    <name type="scientific">Didymella exigua CBS 183.55</name>
    <dbReference type="NCBI Taxonomy" id="1150837"/>
    <lineage>
        <taxon>Eukaryota</taxon>
        <taxon>Fungi</taxon>
        <taxon>Dikarya</taxon>
        <taxon>Ascomycota</taxon>
        <taxon>Pezizomycotina</taxon>
        <taxon>Dothideomycetes</taxon>
        <taxon>Pleosporomycetidae</taxon>
        <taxon>Pleosporales</taxon>
        <taxon>Pleosporineae</taxon>
        <taxon>Didymellaceae</taxon>
        <taxon>Didymella</taxon>
    </lineage>
</organism>
<comment type="subcellular location">
    <subcellularLocation>
        <location evidence="1">Cell membrane</location>
        <topology evidence="1">Multi-pass membrane protein</topology>
    </subcellularLocation>
</comment>
<dbReference type="GO" id="GO:0005254">
    <property type="term" value="F:chloride channel activity"/>
    <property type="evidence" value="ECO:0007669"/>
    <property type="project" value="InterPro"/>
</dbReference>
<dbReference type="OrthoDB" id="1368at2759"/>
<keyword evidence="11" id="KW-1185">Reference proteome</keyword>
<keyword evidence="7 9" id="KW-0472">Membrane</keyword>
<keyword evidence="2" id="KW-0813">Transport</keyword>